<dbReference type="PANTHER" id="PTHR30249:SF0">
    <property type="entry name" value="PLASTIDAL GLYCOLATE_GLYCERATE TRANSLOCATOR 1, CHLOROPLASTIC"/>
    <property type="match status" value="1"/>
</dbReference>
<evidence type="ECO:0000256" key="5">
    <source>
        <dbReference type="SAM" id="Phobius"/>
    </source>
</evidence>
<feature type="transmembrane region" description="Helical" evidence="5">
    <location>
        <begin position="198"/>
        <end position="222"/>
    </location>
</feature>
<dbReference type="Proteomes" id="UP001595444">
    <property type="component" value="Unassembled WGS sequence"/>
</dbReference>
<keyword evidence="4 5" id="KW-0472">Membrane</keyword>
<feature type="transmembrane region" description="Helical" evidence="5">
    <location>
        <begin position="145"/>
        <end position="168"/>
    </location>
</feature>
<dbReference type="Pfam" id="PF04172">
    <property type="entry name" value="LrgB"/>
    <property type="match status" value="1"/>
</dbReference>
<keyword evidence="2 5" id="KW-0812">Transmembrane</keyword>
<keyword evidence="7" id="KW-1185">Reference proteome</keyword>
<evidence type="ECO:0000256" key="4">
    <source>
        <dbReference type="ARBA" id="ARBA00023136"/>
    </source>
</evidence>
<sequence length="227" mass="23690">MTAFYWFAATLFLYAVADILYQKSGHKAFLHPVFIPVFVLVSVFCIFNMPLEPFVAGTYVFTILLAAAVAALALPLYRNLSALKRDPAAILAAIAGGSISSTGSALVVAYFLHAPPELMASLATKSVTTPIAVEIVRVIGGIPSVAAATVIIAGLFVAVFGPGFLRLLGVDDDLSMGLALGTVGHGLGMAESVRRSDLMGAAAAFSMASNGLVTALMLPILWPYLIN</sequence>
<dbReference type="EMBL" id="JBHRSL010000004">
    <property type="protein sequence ID" value="MFC3051755.1"/>
    <property type="molecule type" value="Genomic_DNA"/>
</dbReference>
<evidence type="ECO:0000313" key="7">
    <source>
        <dbReference type="Proteomes" id="UP001595444"/>
    </source>
</evidence>
<name>A0ABV7D490_9PROT</name>
<evidence type="ECO:0000313" key="6">
    <source>
        <dbReference type="EMBL" id="MFC3051755.1"/>
    </source>
</evidence>
<proteinExistence type="predicted"/>
<evidence type="ECO:0000256" key="1">
    <source>
        <dbReference type="ARBA" id="ARBA00004141"/>
    </source>
</evidence>
<feature type="transmembrane region" description="Helical" evidence="5">
    <location>
        <begin position="89"/>
        <end position="112"/>
    </location>
</feature>
<reference evidence="7" key="1">
    <citation type="journal article" date="2019" name="Int. J. Syst. Evol. Microbiol.">
        <title>The Global Catalogue of Microorganisms (GCM) 10K type strain sequencing project: providing services to taxonomists for standard genome sequencing and annotation.</title>
        <authorList>
            <consortium name="The Broad Institute Genomics Platform"/>
            <consortium name="The Broad Institute Genome Sequencing Center for Infectious Disease"/>
            <person name="Wu L."/>
            <person name="Ma J."/>
        </authorList>
    </citation>
    <scope>NUCLEOTIDE SEQUENCE [LARGE SCALE GENOMIC DNA]</scope>
    <source>
        <strain evidence="7">KCTC 62164</strain>
    </source>
</reference>
<organism evidence="6 7">
    <name type="scientific">Kordiimonas pumila</name>
    <dbReference type="NCBI Taxonomy" id="2161677"/>
    <lineage>
        <taxon>Bacteria</taxon>
        <taxon>Pseudomonadati</taxon>
        <taxon>Pseudomonadota</taxon>
        <taxon>Alphaproteobacteria</taxon>
        <taxon>Kordiimonadales</taxon>
        <taxon>Kordiimonadaceae</taxon>
        <taxon>Kordiimonas</taxon>
    </lineage>
</organism>
<keyword evidence="3 5" id="KW-1133">Transmembrane helix</keyword>
<feature type="transmembrane region" description="Helical" evidence="5">
    <location>
        <begin position="33"/>
        <end position="51"/>
    </location>
</feature>
<accession>A0ABV7D490</accession>
<gene>
    <name evidence="6" type="ORF">ACFOKA_07555</name>
</gene>
<feature type="transmembrane region" description="Helical" evidence="5">
    <location>
        <begin position="57"/>
        <end position="77"/>
    </location>
</feature>
<evidence type="ECO:0000256" key="2">
    <source>
        <dbReference type="ARBA" id="ARBA00022692"/>
    </source>
</evidence>
<protein>
    <submittedName>
        <fullName evidence="6">LrgB family protein</fullName>
    </submittedName>
</protein>
<evidence type="ECO:0000256" key="3">
    <source>
        <dbReference type="ARBA" id="ARBA00022989"/>
    </source>
</evidence>
<dbReference type="PANTHER" id="PTHR30249">
    <property type="entry name" value="PUTATIVE SEROTONIN TRANSPORTER"/>
    <property type="match status" value="1"/>
</dbReference>
<feature type="transmembrane region" description="Helical" evidence="5">
    <location>
        <begin position="6"/>
        <end position="21"/>
    </location>
</feature>
<dbReference type="RefSeq" id="WP_194215223.1">
    <property type="nucleotide sequence ID" value="NZ_CP061205.1"/>
</dbReference>
<comment type="caution">
    <text evidence="6">The sequence shown here is derived from an EMBL/GenBank/DDBJ whole genome shotgun (WGS) entry which is preliminary data.</text>
</comment>
<comment type="subcellular location">
    <subcellularLocation>
        <location evidence="1">Membrane</location>
        <topology evidence="1">Multi-pass membrane protein</topology>
    </subcellularLocation>
</comment>
<dbReference type="InterPro" id="IPR007300">
    <property type="entry name" value="CidB/LrgB"/>
</dbReference>